<name>A0A383RD02_PAEAL</name>
<feature type="transmembrane region" description="Helical" evidence="6">
    <location>
        <begin position="182"/>
        <end position="203"/>
    </location>
</feature>
<comment type="subcellular location">
    <subcellularLocation>
        <location evidence="1">Membrane</location>
        <topology evidence="1">Multi-pass membrane protein</topology>
    </subcellularLocation>
</comment>
<feature type="transmembrane region" description="Helical" evidence="6">
    <location>
        <begin position="282"/>
        <end position="300"/>
    </location>
</feature>
<keyword evidence="4 6" id="KW-1133">Transmembrane helix</keyword>
<dbReference type="AlphaFoldDB" id="A0A383RD02"/>
<keyword evidence="2 6" id="KW-0812">Transmembrane</keyword>
<dbReference type="InterPro" id="IPR045062">
    <property type="entry name" value="Cyt_c_biogenesis_CcsA/CcmC"/>
</dbReference>
<evidence type="ECO:0000256" key="1">
    <source>
        <dbReference type="ARBA" id="ARBA00004141"/>
    </source>
</evidence>
<evidence type="ECO:0000256" key="5">
    <source>
        <dbReference type="ARBA" id="ARBA00023136"/>
    </source>
</evidence>
<dbReference type="EMBL" id="LS992241">
    <property type="protein sequence ID" value="SYX84713.1"/>
    <property type="molecule type" value="Genomic_DNA"/>
</dbReference>
<dbReference type="Pfam" id="PF01578">
    <property type="entry name" value="Cytochrom_C_asm"/>
    <property type="match status" value="2"/>
</dbReference>
<protein>
    <submittedName>
        <fullName evidence="8">Factor required for cytochrome c synthesis</fullName>
    </submittedName>
</protein>
<feature type="domain" description="Cytochrome c assembly protein" evidence="7">
    <location>
        <begin position="312"/>
        <end position="414"/>
    </location>
</feature>
<feature type="transmembrane region" description="Helical" evidence="6">
    <location>
        <begin position="144"/>
        <end position="166"/>
    </location>
</feature>
<dbReference type="Proteomes" id="UP000304148">
    <property type="component" value="Chromosome"/>
</dbReference>
<feature type="domain" description="Cytochrome c assembly protein" evidence="7">
    <location>
        <begin position="77"/>
        <end position="169"/>
    </location>
</feature>
<evidence type="ECO:0000256" key="2">
    <source>
        <dbReference type="ARBA" id="ARBA00022692"/>
    </source>
</evidence>
<dbReference type="GO" id="GO:0005886">
    <property type="term" value="C:plasma membrane"/>
    <property type="evidence" value="ECO:0007669"/>
    <property type="project" value="TreeGrafter"/>
</dbReference>
<evidence type="ECO:0000256" key="6">
    <source>
        <dbReference type="SAM" id="Phobius"/>
    </source>
</evidence>
<feature type="transmembrane region" description="Helical" evidence="6">
    <location>
        <begin position="12"/>
        <end position="33"/>
    </location>
</feature>
<reference evidence="9" key="1">
    <citation type="submission" date="2018-08" db="EMBL/GenBank/DDBJ databases">
        <authorList>
            <person name="Chevrot R."/>
        </authorList>
    </citation>
    <scope>NUCLEOTIDE SEQUENCE [LARGE SCALE GENOMIC DNA]</scope>
</reference>
<dbReference type="GO" id="GO:0020037">
    <property type="term" value="F:heme binding"/>
    <property type="evidence" value="ECO:0007669"/>
    <property type="project" value="InterPro"/>
</dbReference>
<keyword evidence="3" id="KW-0201">Cytochrome c-type biogenesis</keyword>
<proteinExistence type="predicted"/>
<evidence type="ECO:0000259" key="7">
    <source>
        <dbReference type="Pfam" id="PF01578"/>
    </source>
</evidence>
<evidence type="ECO:0000313" key="8">
    <source>
        <dbReference type="EMBL" id="SYX84713.1"/>
    </source>
</evidence>
<accession>A0A383RD02</accession>
<keyword evidence="5 6" id="KW-0472">Membrane</keyword>
<feature type="transmembrane region" description="Helical" evidence="6">
    <location>
        <begin position="361"/>
        <end position="377"/>
    </location>
</feature>
<gene>
    <name evidence="8" type="primary">resC</name>
    <name evidence="8" type="ORF">PBLR_13135</name>
</gene>
<dbReference type="PANTHER" id="PTHR30071">
    <property type="entry name" value="HEME EXPORTER PROTEIN C"/>
    <property type="match status" value="1"/>
</dbReference>
<evidence type="ECO:0000256" key="3">
    <source>
        <dbReference type="ARBA" id="ARBA00022748"/>
    </source>
</evidence>
<dbReference type="InterPro" id="IPR002541">
    <property type="entry name" value="Cyt_c_assembly"/>
</dbReference>
<dbReference type="PANTHER" id="PTHR30071:SF1">
    <property type="entry name" value="CYTOCHROME B_B6 PROTEIN-RELATED"/>
    <property type="match status" value="1"/>
</dbReference>
<dbReference type="RefSeq" id="WP_138186560.1">
    <property type="nucleotide sequence ID" value="NZ_LS992241.1"/>
</dbReference>
<feature type="transmembrane region" description="Helical" evidence="6">
    <location>
        <begin position="328"/>
        <end position="349"/>
    </location>
</feature>
<organism evidence="8 9">
    <name type="scientific">Paenibacillus alvei</name>
    <name type="common">Bacillus alvei</name>
    <dbReference type="NCBI Taxonomy" id="44250"/>
    <lineage>
        <taxon>Bacteria</taxon>
        <taxon>Bacillati</taxon>
        <taxon>Bacillota</taxon>
        <taxon>Bacilli</taxon>
        <taxon>Bacillales</taxon>
        <taxon>Paenibacillaceae</taxon>
        <taxon>Paenibacillus</taxon>
    </lineage>
</organism>
<evidence type="ECO:0000313" key="9">
    <source>
        <dbReference type="Proteomes" id="UP000304148"/>
    </source>
</evidence>
<sequence>MTLQWSQDAYIIAFFLFCLSFILYVVTVAGRKMKTRDPVRFERRWGAISFGVTILGFISQIVYFGLRWAYAGHIPVSNMYEFMSFLSMMIIGAFIVVYLIYRSTVLGLLAVPLAFLMMAYASVFPSEVQPLIPQLNSVWLKLHVTMSALSYAFFAVAFVAGLLYLLRTVRWDAGSQRKPQRWLEFTMGCIVVFIGFIVVVYSFRTASYEVVIGQKVESVKTGGEIETGLEMVTYTMPPLVAPHLSDEATLQSLPSFLGMKLPLMEAPGWMKGVQAGRKLNTVVWSVIAGLILYGLIRLLLRKPIAKALQPLFHGIDPDTVDEISYRSIAIGFPIFTLGALIFAMIWAQVAWSRFWGWDPKEVWALVTWLAYSAYLHLRLARSWQGTKSSWMSVIGFIIVMFTLVGVNLVISGLHSYSGV</sequence>
<feature type="transmembrane region" description="Helical" evidence="6">
    <location>
        <begin position="389"/>
        <end position="410"/>
    </location>
</feature>
<feature type="transmembrane region" description="Helical" evidence="6">
    <location>
        <begin position="106"/>
        <end position="124"/>
    </location>
</feature>
<feature type="transmembrane region" description="Helical" evidence="6">
    <location>
        <begin position="82"/>
        <end position="101"/>
    </location>
</feature>
<dbReference type="GO" id="GO:0017004">
    <property type="term" value="P:cytochrome complex assembly"/>
    <property type="evidence" value="ECO:0007669"/>
    <property type="project" value="UniProtKB-KW"/>
</dbReference>
<feature type="transmembrane region" description="Helical" evidence="6">
    <location>
        <begin position="45"/>
        <end position="70"/>
    </location>
</feature>
<evidence type="ECO:0000256" key="4">
    <source>
        <dbReference type="ARBA" id="ARBA00022989"/>
    </source>
</evidence>